<keyword evidence="1" id="KW-1133">Transmembrane helix</keyword>
<dbReference type="OrthoDB" id="9792945at2"/>
<evidence type="ECO:0000313" key="3">
    <source>
        <dbReference type="EMBL" id="KJF16233.1"/>
    </source>
</evidence>
<gene>
    <name evidence="3" type="ORF">AXFE_29270</name>
</gene>
<dbReference type="SUPFAM" id="SSF141322">
    <property type="entry name" value="NfeD domain-like"/>
    <property type="match status" value="1"/>
</dbReference>
<dbReference type="InterPro" id="IPR002810">
    <property type="entry name" value="NfeD-like_C"/>
</dbReference>
<dbReference type="Pfam" id="PF01957">
    <property type="entry name" value="NfeD"/>
    <property type="match status" value="1"/>
</dbReference>
<keyword evidence="1" id="KW-0812">Transmembrane</keyword>
<evidence type="ECO:0000256" key="1">
    <source>
        <dbReference type="SAM" id="Phobius"/>
    </source>
</evidence>
<reference evidence="3 4" key="1">
    <citation type="submission" date="2015-01" db="EMBL/GenBank/DDBJ databases">
        <title>Draft genome of the acidophilic iron oxidizer Acidithrix ferrooxidans strain Py-F3.</title>
        <authorList>
            <person name="Poehlein A."/>
            <person name="Eisen S."/>
            <person name="Schloemann M."/>
            <person name="Johnson B.D."/>
            <person name="Daniel R."/>
            <person name="Muehling M."/>
        </authorList>
    </citation>
    <scope>NUCLEOTIDE SEQUENCE [LARGE SCALE GENOMIC DNA]</scope>
    <source>
        <strain evidence="3 4">Py-F3</strain>
    </source>
</reference>
<feature type="transmembrane region" description="Helical" evidence="1">
    <location>
        <begin position="54"/>
        <end position="72"/>
    </location>
</feature>
<sequence length="171" mass="17819">MIVVPLLLLAFIVLIIAVGLHLGPHSSVGAGIASIVFAAVTILSIATSTSSISIIIYIAIFVIALGTTALGIKGILSKPKGAIDIIHMNLWGKTGLATTDLNPTGTVSVQGESWSAIAMGEAIEKGSKIFVVEADQIHLKVALDPLELAPFVDESRLDPTQNNKGNNENNN</sequence>
<evidence type="ECO:0000259" key="2">
    <source>
        <dbReference type="Pfam" id="PF01957"/>
    </source>
</evidence>
<protein>
    <recommendedName>
        <fullName evidence="2">NfeD-like C-terminal domain-containing protein</fullName>
    </recommendedName>
</protein>
<feature type="domain" description="NfeD-like C-terminal" evidence="2">
    <location>
        <begin position="90"/>
        <end position="141"/>
    </location>
</feature>
<dbReference type="EMBL" id="JXYS01000092">
    <property type="protein sequence ID" value="KJF16233.1"/>
    <property type="molecule type" value="Genomic_DNA"/>
</dbReference>
<dbReference type="RefSeq" id="WP_052606609.1">
    <property type="nucleotide sequence ID" value="NZ_JXYS01000092.1"/>
</dbReference>
<keyword evidence="4" id="KW-1185">Reference proteome</keyword>
<dbReference type="Proteomes" id="UP000032360">
    <property type="component" value="Unassembled WGS sequence"/>
</dbReference>
<accession>A0A0D8HE73</accession>
<organism evidence="3 4">
    <name type="scientific">Acidithrix ferrooxidans</name>
    <dbReference type="NCBI Taxonomy" id="1280514"/>
    <lineage>
        <taxon>Bacteria</taxon>
        <taxon>Bacillati</taxon>
        <taxon>Actinomycetota</taxon>
        <taxon>Acidimicrobiia</taxon>
        <taxon>Acidimicrobiales</taxon>
        <taxon>Acidimicrobiaceae</taxon>
        <taxon>Acidithrix</taxon>
    </lineage>
</organism>
<dbReference type="AlphaFoldDB" id="A0A0D8HE73"/>
<evidence type="ECO:0000313" key="4">
    <source>
        <dbReference type="Proteomes" id="UP000032360"/>
    </source>
</evidence>
<name>A0A0D8HE73_9ACTN</name>
<dbReference type="InterPro" id="IPR012340">
    <property type="entry name" value="NA-bd_OB-fold"/>
</dbReference>
<proteinExistence type="predicted"/>
<comment type="caution">
    <text evidence="3">The sequence shown here is derived from an EMBL/GenBank/DDBJ whole genome shotgun (WGS) entry which is preliminary data.</text>
</comment>
<dbReference type="Gene3D" id="2.40.50.140">
    <property type="entry name" value="Nucleic acid-binding proteins"/>
    <property type="match status" value="1"/>
</dbReference>
<keyword evidence="1" id="KW-0472">Membrane</keyword>